<keyword evidence="2" id="KW-1185">Reference proteome</keyword>
<gene>
    <name evidence="1" type="ORF">J2Z79_003037</name>
</gene>
<accession>A0ABS4JVP7</accession>
<dbReference type="Proteomes" id="UP001519289">
    <property type="component" value="Unassembled WGS sequence"/>
</dbReference>
<reference evidence="1 2" key="1">
    <citation type="submission" date="2021-03" db="EMBL/GenBank/DDBJ databases">
        <title>Genomic Encyclopedia of Type Strains, Phase IV (KMG-IV): sequencing the most valuable type-strain genomes for metagenomic binning, comparative biology and taxonomic classification.</title>
        <authorList>
            <person name="Goeker M."/>
        </authorList>
    </citation>
    <scope>NUCLEOTIDE SEQUENCE [LARGE SCALE GENOMIC DNA]</scope>
    <source>
        <strain evidence="1 2">DSM 27138</strain>
    </source>
</reference>
<evidence type="ECO:0000313" key="2">
    <source>
        <dbReference type="Proteomes" id="UP001519289"/>
    </source>
</evidence>
<protein>
    <submittedName>
        <fullName evidence="1">Uncharacterized protein</fullName>
    </submittedName>
</protein>
<comment type="caution">
    <text evidence="1">The sequence shown here is derived from an EMBL/GenBank/DDBJ whole genome shotgun (WGS) entry which is preliminary data.</text>
</comment>
<sequence>MAGLEDGKSLYEIRLEIDRKYQAQGLEPTPTPMPPKDR</sequence>
<proteinExistence type="predicted"/>
<evidence type="ECO:0000313" key="1">
    <source>
        <dbReference type="EMBL" id="MBP2019595.1"/>
    </source>
</evidence>
<name>A0ABS4JVP7_9FIRM</name>
<organism evidence="1 2">
    <name type="scientific">Symbiobacterium terraclitae</name>
    <dbReference type="NCBI Taxonomy" id="557451"/>
    <lineage>
        <taxon>Bacteria</taxon>
        <taxon>Bacillati</taxon>
        <taxon>Bacillota</taxon>
        <taxon>Clostridia</taxon>
        <taxon>Eubacteriales</taxon>
        <taxon>Symbiobacteriaceae</taxon>
        <taxon>Symbiobacterium</taxon>
    </lineage>
</organism>
<dbReference type="EMBL" id="JAGGLG010000031">
    <property type="protein sequence ID" value="MBP2019595.1"/>
    <property type="molecule type" value="Genomic_DNA"/>
</dbReference>